<comment type="caution">
    <text evidence="1">The sequence shown here is derived from an EMBL/GenBank/DDBJ whole genome shotgun (WGS) entry which is preliminary data.</text>
</comment>
<accession>J9FEM9</accession>
<organism evidence="1 2">
    <name type="scientific">Wuchereria bancrofti</name>
    <dbReference type="NCBI Taxonomy" id="6293"/>
    <lineage>
        <taxon>Eukaryota</taxon>
        <taxon>Metazoa</taxon>
        <taxon>Ecdysozoa</taxon>
        <taxon>Nematoda</taxon>
        <taxon>Chromadorea</taxon>
        <taxon>Rhabditida</taxon>
        <taxon>Spirurina</taxon>
        <taxon>Spiruromorpha</taxon>
        <taxon>Filarioidea</taxon>
        <taxon>Onchocercidae</taxon>
        <taxon>Wuchereria</taxon>
    </lineage>
</organism>
<evidence type="ECO:0000313" key="1">
    <source>
        <dbReference type="EMBL" id="EJW85819.1"/>
    </source>
</evidence>
<name>J9FEM9_WUCBA</name>
<dbReference type="Proteomes" id="UP000004810">
    <property type="component" value="Unassembled WGS sequence"/>
</dbReference>
<evidence type="ECO:0000313" key="2">
    <source>
        <dbReference type="Proteomes" id="UP000004810"/>
    </source>
</evidence>
<dbReference type="AlphaFoldDB" id="J9FEM9"/>
<gene>
    <name evidence="1" type="ORF">WUBG_03271</name>
</gene>
<protein>
    <submittedName>
        <fullName evidence="1">Uncharacterized protein</fullName>
    </submittedName>
</protein>
<proteinExistence type="predicted"/>
<sequence length="164" mass="18870">MFPRMNQNLQLLKCPVIPNESSYEIISEGPISIWYYGKREKKTDYYAFQVIREVVPMLFITFNHQTSIIAQSSLPIYIPININIIVDGKKVQLYVGEGCQITNKENQERYLTISNAEFEIPKSHIIVLHCADVKKQFRDIIQVIITDGMIAYCGGKKSHPTKCL</sequence>
<reference evidence="2" key="1">
    <citation type="submission" date="2012-08" db="EMBL/GenBank/DDBJ databases">
        <title>The Genome Sequence of Wuchereria bancrofti.</title>
        <authorList>
            <person name="Nutman T.B."/>
            <person name="Fink D.L."/>
            <person name="Russ C."/>
            <person name="Young S."/>
            <person name="Zeng Q."/>
            <person name="Koehrsen M."/>
            <person name="Alvarado L."/>
            <person name="Berlin A."/>
            <person name="Chapman S.B."/>
            <person name="Chen Z."/>
            <person name="Freedman E."/>
            <person name="Gellesch M."/>
            <person name="Goldberg J."/>
            <person name="Griggs A."/>
            <person name="Gujja S."/>
            <person name="Heilman E.R."/>
            <person name="Heiman D."/>
            <person name="Hepburn T."/>
            <person name="Howarth C."/>
            <person name="Jen D."/>
            <person name="Larson L."/>
            <person name="Lewis B."/>
            <person name="Mehta T."/>
            <person name="Park D."/>
            <person name="Pearson M."/>
            <person name="Roberts A."/>
            <person name="Saif S."/>
            <person name="Shea T."/>
            <person name="Shenoy N."/>
            <person name="Sisk P."/>
            <person name="Stolte C."/>
            <person name="Sykes S."/>
            <person name="Walk T."/>
            <person name="White J."/>
            <person name="Yandava C."/>
            <person name="Haas B."/>
            <person name="Henn M.R."/>
            <person name="Nusbaum C."/>
            <person name="Birren B."/>
        </authorList>
    </citation>
    <scope>NUCLEOTIDE SEQUENCE [LARGE SCALE GENOMIC DNA]</scope>
    <source>
        <strain evidence="2">NA</strain>
    </source>
</reference>
<dbReference type="EMBL" id="ADBV01000985">
    <property type="protein sequence ID" value="EJW85819.1"/>
    <property type="molecule type" value="Genomic_DNA"/>
</dbReference>